<name>A0A369T5H7_9PROT</name>
<dbReference type="Gene3D" id="3.40.50.2020">
    <property type="match status" value="1"/>
</dbReference>
<comment type="caution">
    <text evidence="2">The sequence shown here is derived from an EMBL/GenBank/DDBJ whole genome shotgun (WGS) entry which is preliminary data.</text>
</comment>
<keyword evidence="2" id="KW-0808">Transferase</keyword>
<dbReference type="Gene3D" id="3.30.1310.20">
    <property type="entry name" value="PRTase-like"/>
    <property type="match status" value="1"/>
</dbReference>
<proteinExistence type="predicted"/>
<keyword evidence="2" id="KW-0328">Glycosyltransferase</keyword>
<keyword evidence="3" id="KW-1185">Reference proteome</keyword>
<dbReference type="Proteomes" id="UP000253941">
    <property type="component" value="Unassembled WGS sequence"/>
</dbReference>
<feature type="domain" description="Phosphoribosyltransferase" evidence="1">
    <location>
        <begin position="17"/>
        <end position="178"/>
    </location>
</feature>
<accession>A0A369T5H7</accession>
<dbReference type="InterPro" id="IPR000836">
    <property type="entry name" value="PRTase_dom"/>
</dbReference>
<dbReference type="EMBL" id="QPMH01000024">
    <property type="protein sequence ID" value="RDD60580.1"/>
    <property type="molecule type" value="Genomic_DNA"/>
</dbReference>
<dbReference type="SUPFAM" id="SSF53271">
    <property type="entry name" value="PRTase-like"/>
    <property type="match status" value="1"/>
</dbReference>
<organism evidence="2 3">
    <name type="scientific">Ferruginivarius sediminum</name>
    <dbReference type="NCBI Taxonomy" id="2661937"/>
    <lineage>
        <taxon>Bacteria</taxon>
        <taxon>Pseudomonadati</taxon>
        <taxon>Pseudomonadota</taxon>
        <taxon>Alphaproteobacteria</taxon>
        <taxon>Rhodospirillales</taxon>
        <taxon>Rhodospirillaceae</taxon>
        <taxon>Ferruginivarius</taxon>
    </lineage>
</organism>
<evidence type="ECO:0000259" key="1">
    <source>
        <dbReference type="Pfam" id="PF00156"/>
    </source>
</evidence>
<dbReference type="InterPro" id="IPR029057">
    <property type="entry name" value="PRTase-like"/>
</dbReference>
<gene>
    <name evidence="2" type="ORF">DRB17_17480</name>
</gene>
<dbReference type="GO" id="GO:0016757">
    <property type="term" value="F:glycosyltransferase activity"/>
    <property type="evidence" value="ECO:0007669"/>
    <property type="project" value="UniProtKB-KW"/>
</dbReference>
<evidence type="ECO:0000313" key="3">
    <source>
        <dbReference type="Proteomes" id="UP000253941"/>
    </source>
</evidence>
<dbReference type="CDD" id="cd06223">
    <property type="entry name" value="PRTases_typeI"/>
    <property type="match status" value="1"/>
</dbReference>
<dbReference type="AlphaFoldDB" id="A0A369T5H7"/>
<sequence>MFQDRRDAGRRLADVVKSRSFEHAVVLALPRGGVPVAAEIARATGAPLDLVMVRKLGTPGQPELAMGAVARSGEAADIVLNDDVVRLLDISQREIDEVKERELAEIEAREKRYLAGRRRTGIAGRTAIVVDDGVATGATTCAALRAVRRAGPERLILAVPVAPPEAMDRLRAEADEVIALDQPYGMGAIGLYYRDFRQTSDDEVMTLLDELAEDAGD</sequence>
<dbReference type="RefSeq" id="WP_114583516.1">
    <property type="nucleotide sequence ID" value="NZ_QPMH01000024.1"/>
</dbReference>
<dbReference type="Pfam" id="PF00156">
    <property type="entry name" value="Pribosyltran"/>
    <property type="match status" value="1"/>
</dbReference>
<evidence type="ECO:0000313" key="2">
    <source>
        <dbReference type="EMBL" id="RDD60580.1"/>
    </source>
</evidence>
<reference evidence="2 3" key="1">
    <citation type="submission" date="2018-07" db="EMBL/GenBank/DDBJ databases">
        <title>Venubactetium sediminum gen. nov., sp. nov., isolated from a marine solar saltern.</title>
        <authorList>
            <person name="Wang S."/>
        </authorList>
    </citation>
    <scope>NUCLEOTIDE SEQUENCE [LARGE SCALE GENOMIC DNA]</scope>
    <source>
        <strain evidence="2 3">WD2A32</strain>
    </source>
</reference>
<protein>
    <submittedName>
        <fullName evidence="2">Phosphoribosyltransferase</fullName>
    </submittedName>
</protein>